<dbReference type="GO" id="GO:0005886">
    <property type="term" value="C:plasma membrane"/>
    <property type="evidence" value="ECO:0007669"/>
    <property type="project" value="UniProtKB-SubCell"/>
</dbReference>
<dbReference type="FunFam" id="1.20.58.340:FF:000004">
    <property type="entry name" value="Magnesium transport protein CorA"/>
    <property type="match status" value="1"/>
</dbReference>
<sequence>MALIDNAIYVDGRRAATPASLDETYEVLKANAGFAWIGMYRPTEQEVRSVAEEFNLHHLPVEDALKGHQRSKLERFDDIAFLVLRPARYIDAEERVEFGEVHLFVGPDFVLTIRHAEAPNLATVRRRMEEDPALLALGPEAVLYAILDQIVDEYGPVVAGLENDIDEIEDQLFTGDPEVSRRIYALSREVIEFQRATQPLVGMMESLQRGFETRNVDVEIRHHLRDVLDHTIRVVERGDSFRELLSNALTVHSTLVNQRQNDETRSLSETSLAQSEEVKKISGWAAILFAPTLIGTIYGMNFRHMPELLWEWGYPFAVTLMVGMGVGLYVIFKKRNWL</sequence>
<keyword evidence="14" id="KW-1185">Reference proteome</keyword>
<dbReference type="CDD" id="cd12830">
    <property type="entry name" value="MtCorA-like"/>
    <property type="match status" value="1"/>
</dbReference>
<dbReference type="GO" id="GO:0050897">
    <property type="term" value="F:cobalt ion binding"/>
    <property type="evidence" value="ECO:0007669"/>
    <property type="project" value="TreeGrafter"/>
</dbReference>
<dbReference type="STRING" id="386301.SAMN05216282_10422"/>
<evidence type="ECO:0000256" key="11">
    <source>
        <dbReference type="ARBA" id="ARBA00045497"/>
    </source>
</evidence>
<feature type="transmembrane region" description="Helical" evidence="12">
    <location>
        <begin position="312"/>
        <end position="332"/>
    </location>
</feature>
<keyword evidence="6" id="KW-0460">Magnesium</keyword>
<evidence type="ECO:0000256" key="2">
    <source>
        <dbReference type="ARBA" id="ARBA00009765"/>
    </source>
</evidence>
<keyword evidence="3" id="KW-0813">Transport</keyword>
<dbReference type="GO" id="GO:0015095">
    <property type="term" value="F:magnesium ion transmembrane transporter activity"/>
    <property type="evidence" value="ECO:0007669"/>
    <property type="project" value="TreeGrafter"/>
</dbReference>
<evidence type="ECO:0000256" key="6">
    <source>
        <dbReference type="ARBA" id="ARBA00022842"/>
    </source>
</evidence>
<evidence type="ECO:0000256" key="7">
    <source>
        <dbReference type="ARBA" id="ARBA00022989"/>
    </source>
</evidence>
<keyword evidence="8" id="KW-0406">Ion transport</keyword>
<dbReference type="Gene3D" id="3.30.460.20">
    <property type="entry name" value="CorA soluble domain-like"/>
    <property type="match status" value="1"/>
</dbReference>
<dbReference type="AlphaFoldDB" id="A0A1G9AC28"/>
<proteinExistence type="inferred from homology"/>
<dbReference type="Pfam" id="PF01544">
    <property type="entry name" value="CorA"/>
    <property type="match status" value="1"/>
</dbReference>
<dbReference type="GO" id="GO:0000287">
    <property type="term" value="F:magnesium ion binding"/>
    <property type="evidence" value="ECO:0007669"/>
    <property type="project" value="TreeGrafter"/>
</dbReference>
<accession>A0A1G9AC28</accession>
<keyword evidence="5 12" id="KW-0812">Transmembrane</keyword>
<dbReference type="Gene3D" id="1.20.58.340">
    <property type="entry name" value="Magnesium transport protein CorA, transmembrane region"/>
    <property type="match status" value="2"/>
</dbReference>
<evidence type="ECO:0000256" key="10">
    <source>
        <dbReference type="ARBA" id="ARBA00034269"/>
    </source>
</evidence>
<comment type="similarity">
    <text evidence="2">Belongs to the CorA metal ion transporter (MIT) (TC 1.A.35) family.</text>
</comment>
<protein>
    <submittedName>
        <fullName evidence="13">Magnesium transporter</fullName>
    </submittedName>
</protein>
<keyword evidence="4" id="KW-1003">Cell membrane</keyword>
<evidence type="ECO:0000256" key="4">
    <source>
        <dbReference type="ARBA" id="ARBA00022475"/>
    </source>
</evidence>
<keyword evidence="7 12" id="KW-1133">Transmembrane helix</keyword>
<reference evidence="13 14" key="1">
    <citation type="submission" date="2016-10" db="EMBL/GenBank/DDBJ databases">
        <authorList>
            <person name="de Groot N.N."/>
        </authorList>
    </citation>
    <scope>NUCLEOTIDE SEQUENCE [LARGE SCALE GENOMIC DNA]</scope>
    <source>
        <strain evidence="13 14">CGMCC 1.5382</strain>
    </source>
</reference>
<dbReference type="InterPro" id="IPR002523">
    <property type="entry name" value="MgTranspt_CorA/ZnTranspt_ZntB"/>
</dbReference>
<dbReference type="GO" id="GO:0015087">
    <property type="term" value="F:cobalt ion transmembrane transporter activity"/>
    <property type="evidence" value="ECO:0007669"/>
    <property type="project" value="TreeGrafter"/>
</dbReference>
<evidence type="ECO:0000256" key="9">
    <source>
        <dbReference type="ARBA" id="ARBA00023136"/>
    </source>
</evidence>
<dbReference type="RefSeq" id="WP_092322163.1">
    <property type="nucleotide sequence ID" value="NZ_FNFU01000004.1"/>
</dbReference>
<dbReference type="SUPFAM" id="SSF144083">
    <property type="entry name" value="Magnesium transport protein CorA, transmembrane region"/>
    <property type="match status" value="1"/>
</dbReference>
<evidence type="ECO:0000313" key="14">
    <source>
        <dbReference type="Proteomes" id="UP000198701"/>
    </source>
</evidence>
<dbReference type="InterPro" id="IPR045863">
    <property type="entry name" value="CorA_TM1_TM2"/>
</dbReference>
<dbReference type="PANTHER" id="PTHR46494:SF1">
    <property type="entry name" value="CORA FAMILY METAL ION TRANSPORTER (EUROFUNG)"/>
    <property type="match status" value="1"/>
</dbReference>
<comment type="catalytic activity">
    <reaction evidence="10">
        <text>Mg(2+)(in) = Mg(2+)(out)</text>
        <dbReference type="Rhea" id="RHEA:29827"/>
        <dbReference type="ChEBI" id="CHEBI:18420"/>
    </reaction>
</comment>
<comment type="subcellular location">
    <subcellularLocation>
        <location evidence="1">Cell membrane</location>
        <topology evidence="1">Multi-pass membrane protein</topology>
    </subcellularLocation>
</comment>
<evidence type="ECO:0000256" key="12">
    <source>
        <dbReference type="SAM" id="Phobius"/>
    </source>
</evidence>
<evidence type="ECO:0000256" key="8">
    <source>
        <dbReference type="ARBA" id="ARBA00023065"/>
    </source>
</evidence>
<dbReference type="PANTHER" id="PTHR46494">
    <property type="entry name" value="CORA FAMILY METAL ION TRANSPORTER (EUROFUNG)"/>
    <property type="match status" value="1"/>
</dbReference>
<dbReference type="OrthoDB" id="9803416at2"/>
<organism evidence="13 14">
    <name type="scientific">Cryobacterium psychrotolerans</name>
    <dbReference type="NCBI Taxonomy" id="386301"/>
    <lineage>
        <taxon>Bacteria</taxon>
        <taxon>Bacillati</taxon>
        <taxon>Actinomycetota</taxon>
        <taxon>Actinomycetes</taxon>
        <taxon>Micrococcales</taxon>
        <taxon>Microbacteriaceae</taxon>
        <taxon>Cryobacterium</taxon>
    </lineage>
</organism>
<dbReference type="InterPro" id="IPR045861">
    <property type="entry name" value="CorA_cytoplasmic_dom"/>
</dbReference>
<evidence type="ECO:0000256" key="1">
    <source>
        <dbReference type="ARBA" id="ARBA00004651"/>
    </source>
</evidence>
<dbReference type="Proteomes" id="UP000198701">
    <property type="component" value="Unassembled WGS sequence"/>
</dbReference>
<evidence type="ECO:0000313" key="13">
    <source>
        <dbReference type="EMBL" id="SDK24374.1"/>
    </source>
</evidence>
<comment type="function">
    <text evidence="11">Mediates influx of magnesium ions. Alternates between open and closed states. Activated by low cytoplasmic Mg(2+) levels. Inactive when cytoplasmic Mg(2+) levels are high.</text>
</comment>
<keyword evidence="9 12" id="KW-0472">Membrane</keyword>
<evidence type="ECO:0000256" key="5">
    <source>
        <dbReference type="ARBA" id="ARBA00022692"/>
    </source>
</evidence>
<feature type="transmembrane region" description="Helical" evidence="12">
    <location>
        <begin position="281"/>
        <end position="300"/>
    </location>
</feature>
<name>A0A1G9AC28_9MICO</name>
<evidence type="ECO:0000256" key="3">
    <source>
        <dbReference type="ARBA" id="ARBA00022448"/>
    </source>
</evidence>
<dbReference type="SUPFAM" id="SSF143865">
    <property type="entry name" value="CorA soluble domain-like"/>
    <property type="match status" value="1"/>
</dbReference>
<gene>
    <name evidence="13" type="ORF">SAMN05216282_10422</name>
</gene>
<dbReference type="EMBL" id="FNFU01000004">
    <property type="protein sequence ID" value="SDK24374.1"/>
    <property type="molecule type" value="Genomic_DNA"/>
</dbReference>